<dbReference type="PANTHER" id="PTHR10458">
    <property type="entry name" value="PEPTIDE DEFORMYLASE"/>
    <property type="match status" value="1"/>
</dbReference>
<keyword evidence="4" id="KW-1185">Reference proteome</keyword>
<dbReference type="NCBIfam" id="TIGR00079">
    <property type="entry name" value="pept_deformyl"/>
    <property type="match status" value="1"/>
</dbReference>
<keyword evidence="2 3" id="KW-0378">Hydrolase</keyword>
<evidence type="ECO:0000313" key="4">
    <source>
        <dbReference type="Proteomes" id="UP000293550"/>
    </source>
</evidence>
<dbReference type="PRINTS" id="PR01576">
    <property type="entry name" value="PDEFORMYLASE"/>
</dbReference>
<reference evidence="3 4" key="1">
    <citation type="submission" date="2018-10" db="EMBL/GenBank/DDBJ databases">
        <title>An updated phylogeny of the Alphaproteobacteria reveals that the parasitic Rickettsiales and Holosporales have independent origins.</title>
        <authorList>
            <person name="Munoz-Gomez S.A."/>
            <person name="Hess S."/>
            <person name="Burger G."/>
            <person name="Lang B.F."/>
            <person name="Susko E."/>
            <person name="Slamovits C.H."/>
            <person name="Roger A.J."/>
        </authorList>
    </citation>
    <scope>NUCLEOTIDE SEQUENCE [LARGE SCALE GENOMIC DNA]</scope>
    <source>
        <strain evidence="3">HOLO01</strain>
    </source>
</reference>
<dbReference type="GO" id="GO:0006412">
    <property type="term" value="P:translation"/>
    <property type="evidence" value="ECO:0007669"/>
    <property type="project" value="UniProtKB-UniRule"/>
</dbReference>
<comment type="similarity">
    <text evidence="1 2">Belongs to the polypeptide deformylase family.</text>
</comment>
<dbReference type="GO" id="GO:0042586">
    <property type="term" value="F:peptide deformylase activity"/>
    <property type="evidence" value="ECO:0007669"/>
    <property type="project" value="UniProtKB-UniRule"/>
</dbReference>
<sequence>MARLTVLTVPDARLRVKAVPILGVDDNIRQLMDDMLETMYAEDGAGLAATQVGINKRVVVLDLEDHAPGLGPLKIANPEIVWRSEDVQKNWEACLSVPGQSAQVERHTAIRLKYLDENNTTQEKDFVDWVSVCLQHEIDHLQGVLYVDHLSALRRNLLIEKAKKFKAS</sequence>
<dbReference type="InterPro" id="IPR036821">
    <property type="entry name" value="Peptide_deformylase_sf"/>
</dbReference>
<dbReference type="RefSeq" id="WP_130153320.1">
    <property type="nucleotide sequence ID" value="NZ_SCFB01000002.1"/>
</dbReference>
<proteinExistence type="inferred from homology"/>
<dbReference type="PIRSF" id="PIRSF004749">
    <property type="entry name" value="Pep_def"/>
    <property type="match status" value="1"/>
</dbReference>
<evidence type="ECO:0000256" key="1">
    <source>
        <dbReference type="ARBA" id="ARBA00010759"/>
    </source>
</evidence>
<dbReference type="EC" id="3.5.1.88" evidence="2"/>
<dbReference type="SUPFAM" id="SSF56420">
    <property type="entry name" value="Peptide deformylase"/>
    <property type="match status" value="1"/>
</dbReference>
<dbReference type="Gene3D" id="3.90.45.10">
    <property type="entry name" value="Peptide deformylase"/>
    <property type="match status" value="1"/>
</dbReference>
<keyword evidence="2" id="KW-0479">Metal-binding</keyword>
<feature type="binding site" evidence="2">
    <location>
        <position position="94"/>
    </location>
    <ligand>
        <name>Fe cation</name>
        <dbReference type="ChEBI" id="CHEBI:24875"/>
    </ligand>
</feature>
<name>A0A4Q7DKE1_9PROT</name>
<dbReference type="OrthoDB" id="9804313at2"/>
<organism evidence="3 4">
    <name type="scientific">Candidatus Finniella inopinata</name>
    <dbReference type="NCBI Taxonomy" id="1696036"/>
    <lineage>
        <taxon>Bacteria</taxon>
        <taxon>Pseudomonadati</taxon>
        <taxon>Pseudomonadota</taxon>
        <taxon>Alphaproteobacteria</taxon>
        <taxon>Holosporales</taxon>
        <taxon>Candidatus Paracaedibacteraceae</taxon>
        <taxon>Candidatus Finniella</taxon>
    </lineage>
</organism>
<accession>A0A4Q7DKE1</accession>
<dbReference type="NCBIfam" id="NF001159">
    <property type="entry name" value="PRK00150.1-3"/>
    <property type="match status" value="1"/>
</dbReference>
<gene>
    <name evidence="2 3" type="primary">def</name>
    <name evidence="3" type="ORF">EQU50_01080</name>
</gene>
<dbReference type="HAMAP" id="MF_00163">
    <property type="entry name" value="Pep_deformylase"/>
    <property type="match status" value="1"/>
</dbReference>
<feature type="binding site" evidence="2">
    <location>
        <position position="140"/>
    </location>
    <ligand>
        <name>Fe cation</name>
        <dbReference type="ChEBI" id="CHEBI:24875"/>
    </ligand>
</feature>
<evidence type="ECO:0000256" key="2">
    <source>
        <dbReference type="HAMAP-Rule" id="MF_00163"/>
    </source>
</evidence>
<feature type="active site" evidence="2">
    <location>
        <position position="137"/>
    </location>
</feature>
<comment type="catalytic activity">
    <reaction evidence="2">
        <text>N-terminal N-formyl-L-methionyl-[peptide] + H2O = N-terminal L-methionyl-[peptide] + formate</text>
        <dbReference type="Rhea" id="RHEA:24420"/>
        <dbReference type="Rhea" id="RHEA-COMP:10639"/>
        <dbReference type="Rhea" id="RHEA-COMP:10640"/>
        <dbReference type="ChEBI" id="CHEBI:15377"/>
        <dbReference type="ChEBI" id="CHEBI:15740"/>
        <dbReference type="ChEBI" id="CHEBI:49298"/>
        <dbReference type="ChEBI" id="CHEBI:64731"/>
        <dbReference type="EC" id="3.5.1.88"/>
    </reaction>
</comment>
<dbReference type="Proteomes" id="UP000293550">
    <property type="component" value="Unassembled WGS sequence"/>
</dbReference>
<evidence type="ECO:0000313" key="3">
    <source>
        <dbReference type="EMBL" id="RZI46848.1"/>
    </source>
</evidence>
<protein>
    <recommendedName>
        <fullName evidence="2">Peptide deformylase</fullName>
        <shortName evidence="2">PDF</shortName>
        <ecNumber evidence="2">3.5.1.88</ecNumber>
    </recommendedName>
    <alternativeName>
        <fullName evidence="2">Polypeptide deformylase</fullName>
    </alternativeName>
</protein>
<comment type="function">
    <text evidence="2">Removes the formyl group from the N-terminal Met of newly synthesized proteins. Requires at least a dipeptide for an efficient rate of reaction. N-terminal L-methionine is a prerequisite for activity but the enzyme has broad specificity at other positions.</text>
</comment>
<comment type="cofactor">
    <cofactor evidence="2">
        <name>Fe(2+)</name>
        <dbReference type="ChEBI" id="CHEBI:29033"/>
    </cofactor>
    <text evidence="2">Binds 1 Fe(2+) ion.</text>
</comment>
<keyword evidence="2" id="KW-0408">Iron</keyword>
<feature type="binding site" evidence="2">
    <location>
        <position position="136"/>
    </location>
    <ligand>
        <name>Fe cation</name>
        <dbReference type="ChEBI" id="CHEBI:24875"/>
    </ligand>
</feature>
<dbReference type="CDD" id="cd00487">
    <property type="entry name" value="Pep_deformylase"/>
    <property type="match status" value="1"/>
</dbReference>
<comment type="caution">
    <text evidence="3">The sequence shown here is derived from an EMBL/GenBank/DDBJ whole genome shotgun (WGS) entry which is preliminary data.</text>
</comment>
<keyword evidence="2" id="KW-0648">Protein biosynthesis</keyword>
<dbReference type="Pfam" id="PF01327">
    <property type="entry name" value="Pep_deformylase"/>
    <property type="match status" value="1"/>
</dbReference>
<dbReference type="PANTHER" id="PTHR10458:SF22">
    <property type="entry name" value="PEPTIDE DEFORMYLASE"/>
    <property type="match status" value="1"/>
</dbReference>
<dbReference type="GO" id="GO:0046872">
    <property type="term" value="F:metal ion binding"/>
    <property type="evidence" value="ECO:0007669"/>
    <property type="project" value="UniProtKB-KW"/>
</dbReference>
<dbReference type="AlphaFoldDB" id="A0A4Q7DKE1"/>
<dbReference type="EMBL" id="SCFB01000002">
    <property type="protein sequence ID" value="RZI46848.1"/>
    <property type="molecule type" value="Genomic_DNA"/>
</dbReference>
<dbReference type="InterPro" id="IPR023635">
    <property type="entry name" value="Peptide_deformylase"/>
</dbReference>